<dbReference type="RefSeq" id="WP_315946298.1">
    <property type="nucleotide sequence ID" value="NZ_JAWCUA010000003.1"/>
</dbReference>
<evidence type="ECO:0000313" key="1">
    <source>
        <dbReference type="EMBL" id="MDU0112598.1"/>
    </source>
</evidence>
<name>A0ABU3QZX2_9GAMM</name>
<dbReference type="EMBL" id="JAWCUA010000003">
    <property type="protein sequence ID" value="MDU0112598.1"/>
    <property type="molecule type" value="Genomic_DNA"/>
</dbReference>
<sequence>MLKEFRFVIQNHKIKIVNRWLDGMKLYIDGECRDQSKKLLALSNQTLLSANLGELGILEIVPSSSLFSVELDAYLLDSKEQKLHVYSSHDRIPLKSKRLINN</sequence>
<accession>A0ABU3QZX2</accession>
<keyword evidence="2" id="KW-1185">Reference proteome</keyword>
<proteinExistence type="predicted"/>
<dbReference type="Proteomes" id="UP001257914">
    <property type="component" value="Unassembled WGS sequence"/>
</dbReference>
<comment type="caution">
    <text evidence="1">The sequence shown here is derived from an EMBL/GenBank/DDBJ whole genome shotgun (WGS) entry which is preliminary data.</text>
</comment>
<gene>
    <name evidence="1" type="ORF">RT723_06185</name>
</gene>
<evidence type="ECO:0000313" key="2">
    <source>
        <dbReference type="Proteomes" id="UP001257914"/>
    </source>
</evidence>
<reference evidence="1 2" key="1">
    <citation type="submission" date="2023-10" db="EMBL/GenBank/DDBJ databases">
        <title>Psychrosphaera aquimaarina strain SW33 isolated from seawater.</title>
        <authorList>
            <person name="Bayburt H."/>
            <person name="Kim J.M."/>
            <person name="Choi B.J."/>
            <person name="Jeon C.O."/>
        </authorList>
    </citation>
    <scope>NUCLEOTIDE SEQUENCE [LARGE SCALE GENOMIC DNA]</scope>
    <source>
        <strain evidence="1 2">KCTC 52743</strain>
    </source>
</reference>
<organism evidence="1 2">
    <name type="scientific">Psychrosphaera aquimarina</name>
    <dbReference type="NCBI Taxonomy" id="2044854"/>
    <lineage>
        <taxon>Bacteria</taxon>
        <taxon>Pseudomonadati</taxon>
        <taxon>Pseudomonadota</taxon>
        <taxon>Gammaproteobacteria</taxon>
        <taxon>Alteromonadales</taxon>
        <taxon>Pseudoalteromonadaceae</taxon>
        <taxon>Psychrosphaera</taxon>
    </lineage>
</organism>
<protein>
    <submittedName>
        <fullName evidence="1">Uncharacterized protein</fullName>
    </submittedName>
</protein>